<evidence type="ECO:0000313" key="3">
    <source>
        <dbReference type="Proteomes" id="UP001138500"/>
    </source>
</evidence>
<protein>
    <submittedName>
        <fullName evidence="2">Maintenance of telomere capping protein 1-like</fullName>
    </submittedName>
</protein>
<proteinExistence type="predicted"/>
<evidence type="ECO:0000256" key="1">
    <source>
        <dbReference type="SAM" id="MobiDB-lite"/>
    </source>
</evidence>
<feature type="compositionally biased region" description="Basic and acidic residues" evidence="1">
    <location>
        <begin position="99"/>
        <end position="114"/>
    </location>
</feature>
<feature type="compositionally biased region" description="Polar residues" evidence="1">
    <location>
        <begin position="69"/>
        <end position="79"/>
    </location>
</feature>
<comment type="caution">
    <text evidence="2">The sequence shown here is derived from an EMBL/GenBank/DDBJ whole genome shotgun (WGS) entry which is preliminary data.</text>
</comment>
<dbReference type="OrthoDB" id="5594977at2759"/>
<reference evidence="2 3" key="2">
    <citation type="journal article" date="2021" name="Curr. Genet.">
        <title>Genetic response to nitrogen starvation in the aggressive Eucalyptus foliar pathogen Teratosphaeria destructans.</title>
        <authorList>
            <person name="Havenga M."/>
            <person name="Wingfield B.D."/>
            <person name="Wingfield M.J."/>
            <person name="Dreyer L.L."/>
            <person name="Roets F."/>
            <person name="Aylward J."/>
        </authorList>
    </citation>
    <scope>NUCLEOTIDE SEQUENCE [LARGE SCALE GENOMIC DNA]</scope>
    <source>
        <strain evidence="2">CMW44962</strain>
    </source>
</reference>
<dbReference type="PANTHER" id="PTHR28265">
    <property type="entry name" value="MAINTENANCE OF TELOMERE CAPPING PROTEIN 1"/>
    <property type="match status" value="1"/>
</dbReference>
<organism evidence="2 3">
    <name type="scientific">Teratosphaeria destructans</name>
    <dbReference type="NCBI Taxonomy" id="418781"/>
    <lineage>
        <taxon>Eukaryota</taxon>
        <taxon>Fungi</taxon>
        <taxon>Dikarya</taxon>
        <taxon>Ascomycota</taxon>
        <taxon>Pezizomycotina</taxon>
        <taxon>Dothideomycetes</taxon>
        <taxon>Dothideomycetidae</taxon>
        <taxon>Mycosphaerellales</taxon>
        <taxon>Teratosphaeriaceae</taxon>
        <taxon>Teratosphaeria</taxon>
    </lineage>
</organism>
<evidence type="ECO:0000313" key="2">
    <source>
        <dbReference type="EMBL" id="KAH9838884.1"/>
    </source>
</evidence>
<dbReference type="AlphaFoldDB" id="A0A9W7SXD7"/>
<dbReference type="Pfam" id="PF10310">
    <property type="entry name" value="DUF5427"/>
    <property type="match status" value="1"/>
</dbReference>
<dbReference type="InterPro" id="IPR018814">
    <property type="entry name" value="DUF5427"/>
</dbReference>
<feature type="compositionally biased region" description="Basic and acidic residues" evidence="1">
    <location>
        <begin position="273"/>
        <end position="286"/>
    </location>
</feature>
<reference evidence="2 3" key="1">
    <citation type="journal article" date="2018" name="IMA Fungus">
        <title>IMA Genome-F 10: Nine draft genome sequences of Claviceps purpurea s.lat., including C. arundinis, C. humidiphila, and C. cf. spartinae, pseudomolecules for the pitch canker pathogen Fusarium circinatum, draft genome of Davidsoniella eucalypti, Grosmannia galeiformis, Quambalaria eucalypti, and Teratosphaeria destructans.</title>
        <authorList>
            <person name="Wingfield B.D."/>
            <person name="Liu M."/>
            <person name="Nguyen H.D."/>
            <person name="Lane F.A."/>
            <person name="Morgan S.W."/>
            <person name="De Vos L."/>
            <person name="Wilken P.M."/>
            <person name="Duong T.A."/>
            <person name="Aylward J."/>
            <person name="Coetzee M.P."/>
            <person name="Dadej K."/>
            <person name="De Beer Z.W."/>
            <person name="Findlay W."/>
            <person name="Havenga M."/>
            <person name="Kolarik M."/>
            <person name="Menzies J.G."/>
            <person name="Naidoo K."/>
            <person name="Pochopski O."/>
            <person name="Shoukouhi P."/>
            <person name="Santana Q.C."/>
            <person name="Seifert K.A."/>
            <person name="Soal N."/>
            <person name="Steenkamp E.T."/>
            <person name="Tatham C.T."/>
            <person name="van der Nest M.A."/>
            <person name="Wingfield M.J."/>
        </authorList>
    </citation>
    <scope>NUCLEOTIDE SEQUENCE [LARGE SCALE GENOMIC DNA]</scope>
    <source>
        <strain evidence="2">CMW44962</strain>
    </source>
</reference>
<feature type="compositionally biased region" description="Polar residues" evidence="1">
    <location>
        <begin position="89"/>
        <end position="98"/>
    </location>
</feature>
<gene>
    <name evidence="2" type="ORF">Tdes44962_MAKER01735</name>
</gene>
<keyword evidence="3" id="KW-1185">Reference proteome</keyword>
<dbReference type="Proteomes" id="UP001138500">
    <property type="component" value="Unassembled WGS sequence"/>
</dbReference>
<feature type="region of interest" description="Disordered" evidence="1">
    <location>
        <begin position="386"/>
        <end position="446"/>
    </location>
</feature>
<feature type="region of interest" description="Disordered" evidence="1">
    <location>
        <begin position="273"/>
        <end position="297"/>
    </location>
</feature>
<dbReference type="PANTHER" id="PTHR28265:SF1">
    <property type="entry name" value="MAINTENANCE OF TELOMERE CAPPING PROTEIN 1"/>
    <property type="match status" value="1"/>
</dbReference>
<feature type="compositionally biased region" description="Low complexity" evidence="1">
    <location>
        <begin position="408"/>
        <end position="424"/>
    </location>
</feature>
<name>A0A9W7SXD7_9PEZI</name>
<dbReference type="EMBL" id="RIBY02000668">
    <property type="protein sequence ID" value="KAH9838884.1"/>
    <property type="molecule type" value="Genomic_DNA"/>
</dbReference>
<sequence length="522" mass="56479">MARNKGADDLLAELDQLGVEDATGAVPPSQTKNVPRPSAAPQAEATNDDDDDPLADLQKQLAAKPGGTSRPSTPGTSKSGSKRAVEHTPASSGAVSARNSEEKTLPRTSGEGRRYHQSSAPGDEKAAESSTGGGGGWGGWWGLASGAASAAVKQAESLAKEIRGNEDAQRWAEQVKGNLGHLQSLGMLSRTPRSCGRFGTDRSTGTNLRSQALPTVTSLIAHIAPPISAHERLQIHTTHDIQNYPSLDPLIYSTFARIMNQVEGGDLLVIQRGSEHRSRSQSEPHGYRGGVLGSSASSWSDGPWWKEDNVKRTLGTVAGLREGTRLARVSAESYAKDFFDANGGVEEAAKKATETLSETNPTRSSDIFLAIQAISYTADQRFFAEGAQEPTEKTQGASSTAKRKQRNSSPSPCTSTTPSTPSPSARYPNPSREHGQIGSTRRRRKARRCRRALWRSFSRVAWTRGSGWRSGWRRSWGWAWVWSLSATSRAGWGWARGAWAGERGGWRRMGWVVRPRGRSSRR</sequence>
<feature type="compositionally biased region" description="Low complexity" evidence="1">
    <location>
        <begin position="55"/>
        <end position="65"/>
    </location>
</feature>
<feature type="region of interest" description="Disordered" evidence="1">
    <location>
        <begin position="14"/>
        <end position="138"/>
    </location>
</feature>
<accession>A0A9W7SXD7</accession>